<dbReference type="AlphaFoldDB" id="X1LKD4"/>
<name>X1LKD4_9ZZZZ</name>
<sequence>MFAADNEAIKSHIGMLEEARLRPVGIDTIPCALFRSFERSLRRQEDREQTVVFVDVGSQFTTVVFGRGGEISFVKQIPIG</sequence>
<comment type="caution">
    <text evidence="1">The sequence shown here is derived from an EMBL/GenBank/DDBJ whole genome shotgun (WGS) entry which is preliminary data.</text>
</comment>
<accession>X1LKD4</accession>
<evidence type="ECO:0000313" key="1">
    <source>
        <dbReference type="EMBL" id="GAI02850.1"/>
    </source>
</evidence>
<organism evidence="1">
    <name type="scientific">marine sediment metagenome</name>
    <dbReference type="NCBI Taxonomy" id="412755"/>
    <lineage>
        <taxon>unclassified sequences</taxon>
        <taxon>metagenomes</taxon>
        <taxon>ecological metagenomes</taxon>
    </lineage>
</organism>
<protein>
    <submittedName>
        <fullName evidence="1">Uncharacterized protein</fullName>
    </submittedName>
</protein>
<gene>
    <name evidence="1" type="ORF">S06H3_18916</name>
</gene>
<dbReference type="EMBL" id="BARV01009624">
    <property type="protein sequence ID" value="GAI02850.1"/>
    <property type="molecule type" value="Genomic_DNA"/>
</dbReference>
<feature type="non-terminal residue" evidence="1">
    <location>
        <position position="80"/>
    </location>
</feature>
<proteinExistence type="predicted"/>
<reference evidence="1" key="1">
    <citation type="journal article" date="2014" name="Front. Microbiol.">
        <title>High frequency of phylogenetically diverse reductive dehalogenase-homologous genes in deep subseafloor sedimentary metagenomes.</title>
        <authorList>
            <person name="Kawai M."/>
            <person name="Futagami T."/>
            <person name="Toyoda A."/>
            <person name="Takaki Y."/>
            <person name="Nishi S."/>
            <person name="Hori S."/>
            <person name="Arai W."/>
            <person name="Tsubouchi T."/>
            <person name="Morono Y."/>
            <person name="Uchiyama I."/>
            <person name="Ito T."/>
            <person name="Fujiyama A."/>
            <person name="Inagaki F."/>
            <person name="Takami H."/>
        </authorList>
    </citation>
    <scope>NUCLEOTIDE SEQUENCE</scope>
    <source>
        <strain evidence="1">Expedition CK06-06</strain>
    </source>
</reference>